<evidence type="ECO:0000313" key="2">
    <source>
        <dbReference type="Proteomes" id="UP000593565"/>
    </source>
</evidence>
<proteinExistence type="predicted"/>
<sequence>MEEGLMNHGFFYILWRPDACVCVALTWGKDGTRMHYGKKSRWWRKCDALGNVLMGENLGPGIHVDLHDIRQVVLILWLCGVSVDGNVVTACVL</sequence>
<organism evidence="1 2">
    <name type="scientific">Ameiurus melas</name>
    <name type="common">Black bullhead</name>
    <name type="synonym">Silurus melas</name>
    <dbReference type="NCBI Taxonomy" id="219545"/>
    <lineage>
        <taxon>Eukaryota</taxon>
        <taxon>Metazoa</taxon>
        <taxon>Chordata</taxon>
        <taxon>Craniata</taxon>
        <taxon>Vertebrata</taxon>
        <taxon>Euteleostomi</taxon>
        <taxon>Actinopterygii</taxon>
        <taxon>Neopterygii</taxon>
        <taxon>Teleostei</taxon>
        <taxon>Ostariophysi</taxon>
        <taxon>Siluriformes</taxon>
        <taxon>Ictaluridae</taxon>
        <taxon>Ameiurus</taxon>
    </lineage>
</organism>
<evidence type="ECO:0000313" key="1">
    <source>
        <dbReference type="EMBL" id="KAF4075654.1"/>
    </source>
</evidence>
<reference evidence="1 2" key="1">
    <citation type="submission" date="2020-02" db="EMBL/GenBank/DDBJ databases">
        <title>A chromosome-scale genome assembly of the black bullhead catfish (Ameiurus melas).</title>
        <authorList>
            <person name="Wen M."/>
            <person name="Zham M."/>
            <person name="Cabau C."/>
            <person name="Klopp C."/>
            <person name="Donnadieu C."/>
            <person name="Roques C."/>
            <person name="Bouchez O."/>
            <person name="Lampietro C."/>
            <person name="Jouanno E."/>
            <person name="Herpin A."/>
            <person name="Louis A."/>
            <person name="Berthelot C."/>
            <person name="Parey E."/>
            <person name="Roest-Crollius H."/>
            <person name="Braasch I."/>
            <person name="Postlethwait J."/>
            <person name="Robinson-Rechavi M."/>
            <person name="Echchiki A."/>
            <person name="Begum T."/>
            <person name="Montfort J."/>
            <person name="Schartl M."/>
            <person name="Bobe J."/>
            <person name="Guiguen Y."/>
        </authorList>
    </citation>
    <scope>NUCLEOTIDE SEQUENCE [LARGE SCALE GENOMIC DNA]</scope>
    <source>
        <strain evidence="1">M_S1</strain>
        <tissue evidence="1">Blood</tissue>
    </source>
</reference>
<comment type="caution">
    <text evidence="1">The sequence shown here is derived from an EMBL/GenBank/DDBJ whole genome shotgun (WGS) entry which is preliminary data.</text>
</comment>
<dbReference type="EMBL" id="JAAGNN010000020">
    <property type="protein sequence ID" value="KAF4075654.1"/>
    <property type="molecule type" value="Genomic_DNA"/>
</dbReference>
<dbReference type="AlphaFoldDB" id="A0A7J5ZYE2"/>
<gene>
    <name evidence="1" type="ORF">AMELA_G00221250</name>
</gene>
<protein>
    <submittedName>
        <fullName evidence="1">Uncharacterized protein</fullName>
    </submittedName>
</protein>
<name>A0A7J5ZYE2_AMEME</name>
<keyword evidence="2" id="KW-1185">Reference proteome</keyword>
<dbReference type="Proteomes" id="UP000593565">
    <property type="component" value="Unassembled WGS sequence"/>
</dbReference>
<accession>A0A7J5ZYE2</accession>